<dbReference type="SUPFAM" id="SSF101941">
    <property type="entry name" value="NAC domain"/>
    <property type="match status" value="1"/>
</dbReference>
<evidence type="ECO:0000256" key="5">
    <source>
        <dbReference type="SAM" id="MobiDB-lite"/>
    </source>
</evidence>
<dbReference type="InterPro" id="IPR003441">
    <property type="entry name" value="NAC-dom"/>
</dbReference>
<dbReference type="GO" id="GO:0003677">
    <property type="term" value="F:DNA binding"/>
    <property type="evidence" value="ECO:0007669"/>
    <property type="project" value="UniProtKB-KW"/>
</dbReference>
<dbReference type="EMBL" id="JBJKBG010000002">
    <property type="protein sequence ID" value="KAL3752147.1"/>
    <property type="molecule type" value="Genomic_DNA"/>
</dbReference>
<gene>
    <name evidence="7" type="ORF">ACJRO7_012897</name>
</gene>
<evidence type="ECO:0000256" key="3">
    <source>
        <dbReference type="ARBA" id="ARBA00023163"/>
    </source>
</evidence>
<dbReference type="PROSITE" id="PS51005">
    <property type="entry name" value="NAC"/>
    <property type="match status" value="1"/>
</dbReference>
<evidence type="ECO:0000313" key="7">
    <source>
        <dbReference type="EMBL" id="KAL3752147.1"/>
    </source>
</evidence>
<evidence type="ECO:0000256" key="2">
    <source>
        <dbReference type="ARBA" id="ARBA00023125"/>
    </source>
</evidence>
<reference evidence="7 8" key="1">
    <citation type="submission" date="2024-11" db="EMBL/GenBank/DDBJ databases">
        <title>Chromosome-level genome assembly of Eucalyptus globulus Labill. provides insights into its genome evolution.</title>
        <authorList>
            <person name="Li X."/>
        </authorList>
    </citation>
    <scope>NUCLEOTIDE SEQUENCE [LARGE SCALE GENOMIC DNA]</scope>
    <source>
        <strain evidence="7">CL2024</strain>
        <tissue evidence="7">Fresh tender leaves</tissue>
    </source>
</reference>
<dbReference type="PANTHER" id="PTHR31719:SF201">
    <property type="entry name" value="NAC TRANSCRIPTION FACTOR 47"/>
    <property type="match status" value="1"/>
</dbReference>
<feature type="compositionally biased region" description="Polar residues" evidence="5">
    <location>
        <begin position="230"/>
        <end position="256"/>
    </location>
</feature>
<accession>A0ABD3LL30</accession>
<evidence type="ECO:0000259" key="6">
    <source>
        <dbReference type="PROSITE" id="PS51005"/>
    </source>
</evidence>
<dbReference type="InterPro" id="IPR036093">
    <property type="entry name" value="NAC_dom_sf"/>
</dbReference>
<dbReference type="Gene3D" id="2.170.150.80">
    <property type="entry name" value="NAC domain"/>
    <property type="match status" value="1"/>
</dbReference>
<organism evidence="7 8">
    <name type="scientific">Eucalyptus globulus</name>
    <name type="common">Tasmanian blue gum</name>
    <dbReference type="NCBI Taxonomy" id="34317"/>
    <lineage>
        <taxon>Eukaryota</taxon>
        <taxon>Viridiplantae</taxon>
        <taxon>Streptophyta</taxon>
        <taxon>Embryophyta</taxon>
        <taxon>Tracheophyta</taxon>
        <taxon>Spermatophyta</taxon>
        <taxon>Magnoliopsida</taxon>
        <taxon>eudicotyledons</taxon>
        <taxon>Gunneridae</taxon>
        <taxon>Pentapetalae</taxon>
        <taxon>rosids</taxon>
        <taxon>malvids</taxon>
        <taxon>Myrtales</taxon>
        <taxon>Myrtaceae</taxon>
        <taxon>Myrtoideae</taxon>
        <taxon>Eucalypteae</taxon>
        <taxon>Eucalyptus</taxon>
    </lineage>
</organism>
<keyword evidence="4" id="KW-0539">Nucleus</keyword>
<evidence type="ECO:0000256" key="4">
    <source>
        <dbReference type="ARBA" id="ARBA00023242"/>
    </source>
</evidence>
<feature type="region of interest" description="Disordered" evidence="5">
    <location>
        <begin position="289"/>
        <end position="316"/>
    </location>
</feature>
<comment type="caution">
    <text evidence="7">The sequence shown here is derived from an EMBL/GenBank/DDBJ whole genome shotgun (WGS) entry which is preliminary data.</text>
</comment>
<feature type="region of interest" description="Disordered" evidence="5">
    <location>
        <begin position="215"/>
        <end position="256"/>
    </location>
</feature>
<proteinExistence type="predicted"/>
<evidence type="ECO:0000313" key="8">
    <source>
        <dbReference type="Proteomes" id="UP001634007"/>
    </source>
</evidence>
<name>A0ABD3LL30_EUCGL</name>
<evidence type="ECO:0000256" key="1">
    <source>
        <dbReference type="ARBA" id="ARBA00023015"/>
    </source>
</evidence>
<protein>
    <recommendedName>
        <fullName evidence="6">NAC domain-containing protein</fullName>
    </recommendedName>
</protein>
<feature type="region of interest" description="Disordered" evidence="5">
    <location>
        <begin position="1"/>
        <end position="34"/>
    </location>
</feature>
<keyword evidence="2" id="KW-0238">DNA-binding</keyword>
<keyword evidence="8" id="KW-1185">Reference proteome</keyword>
<dbReference type="PANTHER" id="PTHR31719">
    <property type="entry name" value="NAC TRANSCRIPTION FACTOR 56"/>
    <property type="match status" value="1"/>
</dbReference>
<dbReference type="Proteomes" id="UP001634007">
    <property type="component" value="Unassembled WGS sequence"/>
</dbReference>
<dbReference type="AlphaFoldDB" id="A0ABD3LL30"/>
<keyword evidence="3" id="KW-0804">Transcription</keyword>
<feature type="compositionally biased region" description="Basic and acidic residues" evidence="5">
    <location>
        <begin position="1"/>
        <end position="21"/>
    </location>
</feature>
<sequence>MENNDQSHNRDRDDQGQRKVGVDPCTPSSSQELAVAAVAPPSKAEFPLKNSPGLRFIPTDEELILYYLKPKVAGDPIPASNFFADVDLYKFDPRTLIENRMGAGIDGNEWYFFTLRDRKYRNGSRWNRCTPSGVWKSSRKESVILAENRTIGYKTSLAFVRNDSKRRRDGTDLNMHEYKLEEDKKGDRTSIDGKKVVKDKRLDEWVLCKVYTPRHAKESKNQSRKKAISHLQSAPNQSQGQHEPTSRRGPQSSTLNTSQQVDAVNNNGLHQGSRISVHLHVPRVVPQATSLGPPIRQLTGNPPPASHPSGSSSFLAQSTRRNTLPGLVYNLDDFIGTNPYHPSPHHR</sequence>
<dbReference type="Pfam" id="PF02365">
    <property type="entry name" value="NAM"/>
    <property type="match status" value="1"/>
</dbReference>
<keyword evidence="1" id="KW-0805">Transcription regulation</keyword>
<feature type="domain" description="NAC" evidence="6">
    <location>
        <begin position="50"/>
        <end position="213"/>
    </location>
</feature>